<feature type="compositionally biased region" description="Acidic residues" evidence="1">
    <location>
        <begin position="165"/>
        <end position="176"/>
    </location>
</feature>
<dbReference type="Proteomes" id="UP001163046">
    <property type="component" value="Unassembled WGS sequence"/>
</dbReference>
<evidence type="ECO:0000313" key="3">
    <source>
        <dbReference type="Proteomes" id="UP001163046"/>
    </source>
</evidence>
<protein>
    <submittedName>
        <fullName evidence="2">Uncharacterized protein</fullName>
    </submittedName>
</protein>
<feature type="compositionally biased region" description="Polar residues" evidence="1">
    <location>
        <begin position="81"/>
        <end position="90"/>
    </location>
</feature>
<comment type="caution">
    <text evidence="2">The sequence shown here is derived from an EMBL/GenBank/DDBJ whole genome shotgun (WGS) entry which is preliminary data.</text>
</comment>
<evidence type="ECO:0000256" key="1">
    <source>
        <dbReference type="SAM" id="MobiDB-lite"/>
    </source>
</evidence>
<feature type="compositionally biased region" description="Polar residues" evidence="1">
    <location>
        <begin position="64"/>
        <end position="74"/>
    </location>
</feature>
<dbReference type="AlphaFoldDB" id="A0A9X0D6X0"/>
<gene>
    <name evidence="2" type="ORF">OS493_001169</name>
</gene>
<accession>A0A9X0D6X0</accession>
<name>A0A9X0D6X0_9CNID</name>
<reference evidence="2" key="1">
    <citation type="submission" date="2023-01" db="EMBL/GenBank/DDBJ databases">
        <title>Genome assembly of the deep-sea coral Lophelia pertusa.</title>
        <authorList>
            <person name="Herrera S."/>
            <person name="Cordes E."/>
        </authorList>
    </citation>
    <scope>NUCLEOTIDE SEQUENCE</scope>
    <source>
        <strain evidence="2">USNM1676648</strain>
        <tissue evidence="2">Polyp</tissue>
    </source>
</reference>
<feature type="region of interest" description="Disordered" evidence="1">
    <location>
        <begin position="63"/>
        <end position="90"/>
    </location>
</feature>
<feature type="region of interest" description="Disordered" evidence="1">
    <location>
        <begin position="104"/>
        <end position="184"/>
    </location>
</feature>
<keyword evidence="3" id="KW-1185">Reference proteome</keyword>
<sequence>MKSVKKVLKKKLPRYNLRSRKLDTPAVHRGVQVNLSDDEHCTLFFELPFCTSIFDVSPPHANGASFSESVQSENPPHRFSTAYSSTDQANLTNREAVDISIEDSHEPSFVHPSSPKQNRVKKSVNAKTVRLKTYSQLTPKEKNHINFSSSDDSDKHSEESGTDSSIEDSDTTDEEHENSSHSIQMDYKAAVEFRKEVMDFQRQMYKQLKDTQSAMEGAVVPEPTLAKPSLFHGSENENVDRWVQRFTLYLANRKIKTDSDQAAIQFHLSGPLS</sequence>
<proteinExistence type="predicted"/>
<evidence type="ECO:0000313" key="2">
    <source>
        <dbReference type="EMBL" id="KAJ7387823.1"/>
    </source>
</evidence>
<dbReference type="EMBL" id="MU825873">
    <property type="protein sequence ID" value="KAJ7387823.1"/>
    <property type="molecule type" value="Genomic_DNA"/>
</dbReference>
<organism evidence="2 3">
    <name type="scientific">Desmophyllum pertusum</name>
    <dbReference type="NCBI Taxonomy" id="174260"/>
    <lineage>
        <taxon>Eukaryota</taxon>
        <taxon>Metazoa</taxon>
        <taxon>Cnidaria</taxon>
        <taxon>Anthozoa</taxon>
        <taxon>Hexacorallia</taxon>
        <taxon>Scleractinia</taxon>
        <taxon>Caryophylliina</taxon>
        <taxon>Caryophylliidae</taxon>
        <taxon>Desmophyllum</taxon>
    </lineage>
</organism>